<dbReference type="SUPFAM" id="SSF51419">
    <property type="entry name" value="PLP-binding barrel"/>
    <property type="match status" value="1"/>
</dbReference>
<dbReference type="Pfam" id="PF02784">
    <property type="entry name" value="Orn_Arg_deC_N"/>
    <property type="match status" value="1"/>
</dbReference>
<dbReference type="RefSeq" id="WP_011176817.1">
    <property type="nucleotide sequence ID" value="NC_005877.1"/>
</dbReference>
<dbReference type="AlphaFoldDB" id="Q6L350"/>
<feature type="binding site" evidence="5">
    <location>
        <position position="236"/>
    </location>
    <ligand>
        <name>pyridoxal 5'-phosphate</name>
        <dbReference type="ChEBI" id="CHEBI:597326"/>
    </ligand>
</feature>
<dbReference type="KEGG" id="pto:PTO0016"/>
<dbReference type="GO" id="GO:0030170">
    <property type="term" value="F:pyridoxal phosphate binding"/>
    <property type="evidence" value="ECO:0007669"/>
    <property type="project" value="UniProtKB-UniRule"/>
</dbReference>
<dbReference type="PaxDb" id="263820-PTO0016"/>
<dbReference type="Proteomes" id="UP000000438">
    <property type="component" value="Chromosome"/>
</dbReference>
<dbReference type="InterPro" id="IPR022644">
    <property type="entry name" value="De-COase2_N"/>
</dbReference>
<feature type="binding site" evidence="5">
    <location>
        <position position="372"/>
    </location>
    <ligand>
        <name>substrate</name>
    </ligand>
</feature>
<feature type="binding site" evidence="5">
    <location>
        <position position="372"/>
    </location>
    <ligand>
        <name>pyridoxal 5'-phosphate</name>
        <dbReference type="ChEBI" id="CHEBI:597326"/>
    </ligand>
</feature>
<dbReference type="FunFam" id="3.20.20.10:FF:000003">
    <property type="entry name" value="Diaminopimelate decarboxylase"/>
    <property type="match status" value="1"/>
</dbReference>
<proteinExistence type="inferred from homology"/>
<evidence type="ECO:0000256" key="7">
    <source>
        <dbReference type="PIRSR" id="PIRSR600183-50"/>
    </source>
</evidence>
<comment type="cofactor">
    <cofactor evidence="1 5 7 8">
        <name>pyridoxal 5'-phosphate</name>
        <dbReference type="ChEBI" id="CHEBI:597326"/>
    </cofactor>
</comment>
<feature type="domain" description="Orn/DAP/Arg decarboxylase 2 N-terminal" evidence="9">
    <location>
        <begin position="47"/>
        <end position="282"/>
    </location>
</feature>
<dbReference type="Gene3D" id="2.40.37.10">
    <property type="entry name" value="Lyase, Ornithine Decarboxylase, Chain A, domain 1"/>
    <property type="match status" value="1"/>
</dbReference>
<dbReference type="Gene3D" id="3.20.20.10">
    <property type="entry name" value="Alanine racemase"/>
    <property type="match status" value="1"/>
</dbReference>
<dbReference type="InterPro" id="IPR002986">
    <property type="entry name" value="DAP_deCOOHase_LysA"/>
</dbReference>
<evidence type="ECO:0000256" key="4">
    <source>
        <dbReference type="ARBA" id="ARBA00023239"/>
    </source>
</evidence>
<evidence type="ECO:0000259" key="9">
    <source>
        <dbReference type="Pfam" id="PF02784"/>
    </source>
</evidence>
<dbReference type="UniPathway" id="UPA00034">
    <property type="reaction ID" value="UER00027"/>
</dbReference>
<dbReference type="GeneID" id="2845416"/>
<comment type="subunit">
    <text evidence="5">Homodimer.</text>
</comment>
<comment type="function">
    <text evidence="5">Specifically catalyzes the decarboxylation of meso-diaminopimelate (meso-DAP) to L-lysine.</text>
</comment>
<keyword evidence="5" id="KW-0028">Amino-acid biosynthesis</keyword>
<protein>
    <recommendedName>
        <fullName evidence="5 6">Diaminopimelate decarboxylase</fullName>
        <shortName evidence="5">DAP decarboxylase</shortName>
        <shortName evidence="5">DAPDC</shortName>
        <ecNumber evidence="5 6">4.1.1.20</ecNumber>
    </recommendedName>
</protein>
<feature type="binding site" evidence="5">
    <location>
        <position position="317"/>
    </location>
    <ligand>
        <name>substrate</name>
    </ligand>
</feature>
<dbReference type="InParanoid" id="Q6L350"/>
<dbReference type="InterPro" id="IPR000183">
    <property type="entry name" value="Orn/DAP/Arg_de-COase"/>
</dbReference>
<dbReference type="InterPro" id="IPR029066">
    <property type="entry name" value="PLP-binding_barrel"/>
</dbReference>
<keyword evidence="5 8" id="KW-0457">Lysine biosynthesis</keyword>
<evidence type="ECO:0000256" key="1">
    <source>
        <dbReference type="ARBA" id="ARBA00001933"/>
    </source>
</evidence>
<feature type="binding site" evidence="5">
    <location>
        <begin position="275"/>
        <end position="278"/>
    </location>
    <ligand>
        <name>pyridoxal 5'-phosphate</name>
        <dbReference type="ChEBI" id="CHEBI:597326"/>
    </ligand>
</feature>
<dbReference type="InterPro" id="IPR022653">
    <property type="entry name" value="De-COase2_pyr-phos_BS"/>
</dbReference>
<reference evidence="10 11" key="1">
    <citation type="journal article" date="2004" name="Proc. Natl. Acad. Sci. U.S.A.">
        <title>Genome sequence of Picrophilus torridus and its implications for life around pH 0.</title>
        <authorList>
            <person name="Futterer O."/>
            <person name="Angelov A."/>
            <person name="Liesegang H."/>
            <person name="Gottschalk G."/>
            <person name="Schleper C."/>
            <person name="Schepers B."/>
            <person name="Dock C."/>
            <person name="Antranikian G."/>
            <person name="Liebl W."/>
        </authorList>
    </citation>
    <scope>NUCLEOTIDE SEQUENCE [LARGE SCALE GENOMIC DNA]</scope>
    <source>
        <strain evidence="11">ATCC 700027 / DSM 9790 / JCM 10055 / NBRC 100828</strain>
    </source>
</reference>
<dbReference type="PATRIC" id="fig|263820.9.peg.15"/>
<dbReference type="EMBL" id="AE017261">
    <property type="protein sequence ID" value="AAT42601.1"/>
    <property type="molecule type" value="Genomic_DNA"/>
</dbReference>
<name>Q6L350_PICTO</name>
<dbReference type="PANTHER" id="PTHR43727">
    <property type="entry name" value="DIAMINOPIMELATE DECARBOXYLASE"/>
    <property type="match status" value="1"/>
</dbReference>
<dbReference type="PRINTS" id="PR01181">
    <property type="entry name" value="DAPDCRBXLASE"/>
</dbReference>
<dbReference type="PRINTS" id="PR01179">
    <property type="entry name" value="ODADCRBXLASE"/>
</dbReference>
<dbReference type="STRING" id="263820.PTO0016"/>
<evidence type="ECO:0000256" key="2">
    <source>
        <dbReference type="ARBA" id="ARBA00022793"/>
    </source>
</evidence>
<dbReference type="OrthoDB" id="18565at2157"/>
<accession>Q6L350</accession>
<feature type="binding site" evidence="5">
    <location>
        <position position="278"/>
    </location>
    <ligand>
        <name>substrate</name>
    </ligand>
</feature>
<keyword evidence="3 5" id="KW-0663">Pyridoxal phosphate</keyword>
<evidence type="ECO:0000313" key="11">
    <source>
        <dbReference type="Proteomes" id="UP000000438"/>
    </source>
</evidence>
<evidence type="ECO:0000256" key="6">
    <source>
        <dbReference type="NCBIfam" id="TIGR01048"/>
    </source>
</evidence>
<feature type="binding site" evidence="5">
    <location>
        <position position="313"/>
    </location>
    <ligand>
        <name>substrate</name>
    </ligand>
</feature>
<dbReference type="PROSITE" id="PS00878">
    <property type="entry name" value="ODR_DC_2_1"/>
    <property type="match status" value="1"/>
</dbReference>
<dbReference type="CDD" id="cd06828">
    <property type="entry name" value="PLPDE_III_DapDC"/>
    <property type="match status" value="1"/>
</dbReference>
<feature type="modified residue" description="N6-(pyridoxal phosphate)lysine" evidence="5 7">
    <location>
        <position position="63"/>
    </location>
</feature>
<dbReference type="HAMAP" id="MF_02120">
    <property type="entry name" value="LysA"/>
    <property type="match status" value="1"/>
</dbReference>
<keyword evidence="4 5" id="KW-0456">Lyase</keyword>
<organism evidence="10 11">
    <name type="scientific">Picrophilus torridus (strain ATCC 700027 / DSM 9790 / JCM 10055 / NBRC 100828 / KAW 2/3)</name>
    <dbReference type="NCBI Taxonomy" id="1122961"/>
    <lineage>
        <taxon>Archaea</taxon>
        <taxon>Methanobacteriati</taxon>
        <taxon>Thermoplasmatota</taxon>
        <taxon>Thermoplasmata</taxon>
        <taxon>Thermoplasmatales</taxon>
        <taxon>Picrophilaceae</taxon>
        <taxon>Picrophilus</taxon>
    </lineage>
</organism>
<dbReference type="EC" id="4.1.1.20" evidence="5 6"/>
<comment type="pathway">
    <text evidence="5 8">Amino-acid biosynthesis; L-lysine biosynthesis via DAP pathway; L-lysine from DL-2,6-diaminopimelate: step 1/1.</text>
</comment>
<evidence type="ECO:0000313" key="10">
    <source>
        <dbReference type="EMBL" id="AAT42601.1"/>
    </source>
</evidence>
<evidence type="ECO:0000256" key="3">
    <source>
        <dbReference type="ARBA" id="ARBA00022898"/>
    </source>
</evidence>
<dbReference type="SUPFAM" id="SSF50621">
    <property type="entry name" value="Alanine racemase C-terminal domain-like"/>
    <property type="match status" value="1"/>
</dbReference>
<dbReference type="PANTHER" id="PTHR43727:SF2">
    <property type="entry name" value="GROUP IV DECARBOXYLASE"/>
    <property type="match status" value="1"/>
</dbReference>
<dbReference type="GO" id="GO:0009089">
    <property type="term" value="P:lysine biosynthetic process via diaminopimelate"/>
    <property type="evidence" value="ECO:0007669"/>
    <property type="project" value="UniProtKB-UniRule"/>
</dbReference>
<dbReference type="NCBIfam" id="TIGR01048">
    <property type="entry name" value="lysA"/>
    <property type="match status" value="1"/>
</dbReference>
<sequence>MIENFQYKGNSLFLDDVELKSLAHQFGTPLIVLSEKRINNNYLKIKSAFSKHFRHFKVHYALKANSNPAVISILRRLGAGADAANPNEAEIAMYSGISPDNIIMTGNNLSYNDLKRALEMNIKINFDDVNQMNILKNELPDIISFRINPGYGNGEFTGIKTAGPSSKFGIPVNEALNGYRTALNAGVKKFGIHMMAGSNNLDPGYFYELSGIFAGIIKTINNELGISFDFIDIGGGFGVPYKNEAALDINETARLIAMALDGIMDSNPDAEIIIEPGRYLVADAGIALATVTDLKNYGRSIAGTDLGMNILIRPALYGAVHEIICINKNDDKLFNYDITGQICENTDFTGLNVKLPGLEPGDILGIMNAGAYVSSMSSNYNSLSRAAEVLISDDNVHLIKKRDDIRDIINNTFIPGHLL</sequence>
<dbReference type="GO" id="GO:0008836">
    <property type="term" value="F:diaminopimelate decarboxylase activity"/>
    <property type="evidence" value="ECO:0007669"/>
    <property type="project" value="UniProtKB-UniRule"/>
</dbReference>
<comment type="similarity">
    <text evidence="5">Belongs to the Orn/Lys/Arg decarboxylase class-II family. LysA subfamily.</text>
</comment>
<evidence type="ECO:0000256" key="5">
    <source>
        <dbReference type="HAMAP-Rule" id="MF_02120"/>
    </source>
</evidence>
<feature type="binding site" evidence="5">
    <location>
        <position position="344"/>
    </location>
    <ligand>
        <name>substrate</name>
    </ligand>
</feature>
<gene>
    <name evidence="5" type="primary">lysA</name>
    <name evidence="10" type="ordered locus">PTO0016</name>
</gene>
<comment type="catalytic activity">
    <reaction evidence="5 8">
        <text>meso-2,6-diaminopimelate + H(+) = L-lysine + CO2</text>
        <dbReference type="Rhea" id="RHEA:15101"/>
        <dbReference type="ChEBI" id="CHEBI:15378"/>
        <dbReference type="ChEBI" id="CHEBI:16526"/>
        <dbReference type="ChEBI" id="CHEBI:32551"/>
        <dbReference type="ChEBI" id="CHEBI:57791"/>
        <dbReference type="EC" id="4.1.1.20"/>
    </reaction>
</comment>
<feature type="active site" description="Proton donor" evidence="7">
    <location>
        <position position="343"/>
    </location>
</feature>
<dbReference type="eggNOG" id="arCOG02268">
    <property type="taxonomic scope" value="Archaea"/>
</dbReference>
<dbReference type="InterPro" id="IPR009006">
    <property type="entry name" value="Ala_racemase/Decarboxylase_C"/>
</dbReference>
<evidence type="ECO:0000256" key="8">
    <source>
        <dbReference type="RuleBase" id="RU003738"/>
    </source>
</evidence>
<dbReference type="HOGENOM" id="CLU_026444_0_2_2"/>
<keyword evidence="2 5" id="KW-0210">Decarboxylase</keyword>